<comment type="caution">
    <text evidence="18">The sequence shown here is derived from an EMBL/GenBank/DDBJ whole genome shotgun (WGS) entry which is preliminary data.</text>
</comment>
<evidence type="ECO:0000256" key="15">
    <source>
        <dbReference type="PIRNR" id="PIRNR037090"/>
    </source>
</evidence>
<accession>A0AAV6WQR8</accession>
<feature type="transmembrane region" description="Helical" evidence="16">
    <location>
        <begin position="653"/>
        <end position="672"/>
    </location>
</feature>
<evidence type="ECO:0000256" key="10">
    <source>
        <dbReference type="ARBA" id="ARBA00023170"/>
    </source>
</evidence>
<dbReference type="Pfam" id="PF00060">
    <property type="entry name" value="Lig_chan"/>
    <property type="match status" value="1"/>
</dbReference>
<dbReference type="GO" id="GO:0004930">
    <property type="term" value="F:G protein-coupled receptor activity"/>
    <property type="evidence" value="ECO:0007669"/>
    <property type="project" value="InterPro"/>
</dbReference>
<dbReference type="FunFam" id="3.40.50.2300:FF:000188">
    <property type="entry name" value="Glutamate receptor"/>
    <property type="match status" value="1"/>
</dbReference>
<dbReference type="Gene3D" id="1.10.287.70">
    <property type="match status" value="1"/>
</dbReference>
<evidence type="ECO:0000256" key="9">
    <source>
        <dbReference type="ARBA" id="ARBA00023136"/>
    </source>
</evidence>
<dbReference type="PRINTS" id="PR00248">
    <property type="entry name" value="GPCRMGR"/>
</dbReference>
<keyword evidence="12 15" id="KW-1071">Ligand-gated ion channel</keyword>
<keyword evidence="13 15" id="KW-0407">Ion channel</keyword>
<evidence type="ECO:0000256" key="3">
    <source>
        <dbReference type="ARBA" id="ARBA00011095"/>
    </source>
</evidence>
<keyword evidence="4 15" id="KW-0813">Transport</keyword>
<evidence type="ECO:0000256" key="1">
    <source>
        <dbReference type="ARBA" id="ARBA00004141"/>
    </source>
</evidence>
<dbReference type="Gene3D" id="3.40.190.10">
    <property type="entry name" value="Periplasmic binding protein-like II"/>
    <property type="match status" value="1"/>
</dbReference>
<name>A0AAV6WQR8_9LAMI</name>
<dbReference type="EMBL" id="WHWC01000012">
    <property type="protein sequence ID" value="KAG8372429.1"/>
    <property type="molecule type" value="Genomic_DNA"/>
</dbReference>
<keyword evidence="11" id="KW-0325">Glycoprotein</keyword>
<evidence type="ECO:0000259" key="17">
    <source>
        <dbReference type="SMART" id="SM00079"/>
    </source>
</evidence>
<comment type="similarity">
    <text evidence="2 15">Belongs to the glutamate-gated ion channel (TC 1.A.10.1) family.</text>
</comment>
<dbReference type="InterPro" id="IPR044440">
    <property type="entry name" value="GABAb_receptor_plant_PBP1"/>
</dbReference>
<dbReference type="PANTHER" id="PTHR34836">
    <property type="entry name" value="OS06G0188250 PROTEIN"/>
    <property type="match status" value="1"/>
</dbReference>
<dbReference type="Proteomes" id="UP000826271">
    <property type="component" value="Unassembled WGS sequence"/>
</dbReference>
<keyword evidence="9 15" id="KW-0472">Membrane</keyword>
<dbReference type="InterPro" id="IPR017103">
    <property type="entry name" value="Iontropic_Glu_rcpt_pln"/>
</dbReference>
<dbReference type="Gene3D" id="3.40.50.2300">
    <property type="match status" value="2"/>
</dbReference>
<evidence type="ECO:0000256" key="4">
    <source>
        <dbReference type="ARBA" id="ARBA00022448"/>
    </source>
</evidence>
<keyword evidence="8 15" id="KW-0406">Ion transport</keyword>
<dbReference type="CDD" id="cd13686">
    <property type="entry name" value="GluR_Plant"/>
    <property type="match status" value="1"/>
</dbReference>
<dbReference type="FunFam" id="3.40.50.2300:FF:000310">
    <property type="entry name" value="Glutamate receptor"/>
    <property type="match status" value="1"/>
</dbReference>
<keyword evidence="5 16" id="KW-0812">Transmembrane</keyword>
<evidence type="ECO:0000256" key="16">
    <source>
        <dbReference type="SAM" id="Phobius"/>
    </source>
</evidence>
<dbReference type="PIRSF" id="PIRSF037090">
    <property type="entry name" value="Iontro_Glu-like_rcpt_pln"/>
    <property type="match status" value="1"/>
</dbReference>
<evidence type="ECO:0000256" key="12">
    <source>
        <dbReference type="ARBA" id="ARBA00023286"/>
    </source>
</evidence>
<dbReference type="InterPro" id="IPR001320">
    <property type="entry name" value="Iontro_rcpt_C"/>
</dbReference>
<evidence type="ECO:0000256" key="6">
    <source>
        <dbReference type="ARBA" id="ARBA00022729"/>
    </source>
</evidence>
<keyword evidence="6" id="KW-0732">Signal</keyword>
<dbReference type="CDD" id="cd19990">
    <property type="entry name" value="PBP1_GABAb_receptor_plant"/>
    <property type="match status" value="1"/>
</dbReference>
<evidence type="ECO:0000256" key="2">
    <source>
        <dbReference type="ARBA" id="ARBA00008685"/>
    </source>
</evidence>
<evidence type="ECO:0000256" key="14">
    <source>
        <dbReference type="ARBA" id="ARBA00049638"/>
    </source>
</evidence>
<dbReference type="PANTHER" id="PTHR34836:SF7">
    <property type="entry name" value="RECEPTOR LIGAND BINDING REGION DOMAIN-CONTAINING PROTEIN"/>
    <property type="match status" value="1"/>
</dbReference>
<dbReference type="InterPro" id="IPR028082">
    <property type="entry name" value="Peripla_BP_I"/>
</dbReference>
<comment type="function">
    <text evidence="15">Glutamate-gated receptor that probably acts as non-selective cation channel.</text>
</comment>
<evidence type="ECO:0000313" key="19">
    <source>
        <dbReference type="Proteomes" id="UP000826271"/>
    </source>
</evidence>
<dbReference type="InterPro" id="IPR015683">
    <property type="entry name" value="Ionotropic_Glu_rcpt"/>
</dbReference>
<dbReference type="SUPFAM" id="SSF53822">
    <property type="entry name" value="Periplasmic binding protein-like I"/>
    <property type="match status" value="1"/>
</dbReference>
<feature type="transmembrane region" description="Helical" evidence="16">
    <location>
        <begin position="591"/>
        <end position="611"/>
    </location>
</feature>
<dbReference type="InterPro" id="IPR000337">
    <property type="entry name" value="GPCR_3"/>
</dbReference>
<evidence type="ECO:0000256" key="8">
    <source>
        <dbReference type="ARBA" id="ARBA00023065"/>
    </source>
</evidence>
<protein>
    <recommendedName>
        <fullName evidence="15">Glutamate receptor</fullName>
    </recommendedName>
</protein>
<sequence>MTMLKNIQRSRFIAVCILFLFFIFDFHSHAATDVHKEESKLIIPIGAVLDLDSPMGSMADLCMTMAISDFYSAHPNYTTRLQLHPKNANTVLHANLAVVELLKDEDVHGVIGPQVSSEETFFTELGQKVHVPIISFTARTSALPYKQNSYFVRTTPDDAIQAKALATICKGFEWPEVAVLYEDTNYGNQFLSPVNKALQEVEIGLAYMIAIPKSADDNHLLKELKKLTTKQTRVFLVHMNPSLGYRLFTLAKGAGLMSEGYAWIITDSLSSFISSMDFDTRVSMEGVLGIKPYVSRSKDLESFQERWKRNMFMKNTSNPVMELNVYGLWAYDTVTALAMAVESIVSGNSTLVNVSRTTNGSDETILKISAFGPRLLEELSRTHFKGLSGDFQLVDGKLKPSTFEILNVIGTGEKTIGFWTPDRGIIREWSSIGETNYSTSTKQLRSITWPGDSITQPKGWAIPATGNLRVGIPWKRGYTEFISMTIDPTRKQPNATGFTIDIFLATLEALPFPVNYEFIDYNDTNNFNWSYDDMLHKIPEMFDVVVGDTTIWAPRATHVDFSLPYSESGVVLVVKNKKPFDMWIFVKPLRWDLWLAIFMSCILMGIVLRVLEHRVSSNGTDPMRAHNGRARTAYWSPVTALAFPERDMVSNNWSVLVLVFWLFMAFVLMQSYTANLSAILTVDQLKFAFSDNYFVGYQDGSFMKQFLIEQLHISESRLISYASADEYHDAMSLGSKNGGVDAIFDEIPYMKLLMNKYDSQYKMVGPTYKTGGFGFAFPVGSPLVSHFSKAILDVTQGPNMTAIEQKNFGPGYSSQDPLSSTISQQTSSLTLYEFAGLFLIIGSVTIIALFCSETTIGRKFTDKTAYFIHKYFYFMTSKNNLIDGASVDGDSVQSGVEKSHEFVQNNASVLASEEVINEHGIEETVQNGYEEIDETLSQVNYDDAAQNSGMQIDCNTERNS</sequence>
<feature type="domain" description="Ionotropic glutamate receptor C-terminal" evidence="17">
    <location>
        <begin position="467"/>
        <end position="810"/>
    </location>
</feature>
<comment type="subcellular location">
    <subcellularLocation>
        <location evidence="1">Membrane</location>
        <topology evidence="1">Multi-pass membrane protein</topology>
    </subcellularLocation>
</comment>
<keyword evidence="7 16" id="KW-1133">Transmembrane helix</keyword>
<dbReference type="InterPro" id="IPR001828">
    <property type="entry name" value="ANF_lig-bd_rcpt"/>
</dbReference>
<evidence type="ECO:0000256" key="13">
    <source>
        <dbReference type="ARBA" id="ARBA00023303"/>
    </source>
</evidence>
<dbReference type="GO" id="GO:0016020">
    <property type="term" value="C:membrane"/>
    <property type="evidence" value="ECO:0007669"/>
    <property type="project" value="UniProtKB-SubCell"/>
</dbReference>
<evidence type="ECO:0000256" key="5">
    <source>
        <dbReference type="ARBA" id="ARBA00022692"/>
    </source>
</evidence>
<gene>
    <name evidence="18" type="ORF">BUALT_Bualt12G0065200</name>
</gene>
<organism evidence="18 19">
    <name type="scientific">Buddleja alternifolia</name>
    <dbReference type="NCBI Taxonomy" id="168488"/>
    <lineage>
        <taxon>Eukaryota</taxon>
        <taxon>Viridiplantae</taxon>
        <taxon>Streptophyta</taxon>
        <taxon>Embryophyta</taxon>
        <taxon>Tracheophyta</taxon>
        <taxon>Spermatophyta</taxon>
        <taxon>Magnoliopsida</taxon>
        <taxon>eudicotyledons</taxon>
        <taxon>Gunneridae</taxon>
        <taxon>Pentapetalae</taxon>
        <taxon>asterids</taxon>
        <taxon>lamiids</taxon>
        <taxon>Lamiales</taxon>
        <taxon>Scrophulariaceae</taxon>
        <taxon>Buddlejeae</taxon>
        <taxon>Buddleja</taxon>
    </lineage>
</organism>
<dbReference type="AlphaFoldDB" id="A0AAV6WQR8"/>
<dbReference type="Pfam" id="PF01094">
    <property type="entry name" value="ANF_receptor"/>
    <property type="match status" value="1"/>
</dbReference>
<feature type="transmembrane region" description="Helical" evidence="16">
    <location>
        <begin position="829"/>
        <end position="851"/>
    </location>
</feature>
<evidence type="ECO:0000313" key="18">
    <source>
        <dbReference type="EMBL" id="KAG8372429.1"/>
    </source>
</evidence>
<keyword evidence="10 15" id="KW-0675">Receptor</keyword>
<dbReference type="GO" id="GO:0015276">
    <property type="term" value="F:ligand-gated monoatomic ion channel activity"/>
    <property type="evidence" value="ECO:0007669"/>
    <property type="project" value="InterPro"/>
</dbReference>
<keyword evidence="19" id="KW-1185">Reference proteome</keyword>
<dbReference type="FunFam" id="3.40.190.10:FF:000217">
    <property type="entry name" value="Glutamate receptor"/>
    <property type="match status" value="1"/>
</dbReference>
<comment type="function">
    <text evidence="14">Glutamate-gated receptor that probably acts as a non-selective cation channel. May be involved in light-signal transduction and calcium homeostasis via the regulation of calcium influx into cells.</text>
</comment>
<dbReference type="SMART" id="SM00079">
    <property type="entry name" value="PBPe"/>
    <property type="match status" value="1"/>
</dbReference>
<evidence type="ECO:0000256" key="11">
    <source>
        <dbReference type="ARBA" id="ARBA00023180"/>
    </source>
</evidence>
<reference evidence="18" key="1">
    <citation type="submission" date="2019-10" db="EMBL/GenBank/DDBJ databases">
        <authorList>
            <person name="Zhang R."/>
            <person name="Pan Y."/>
            <person name="Wang J."/>
            <person name="Ma R."/>
            <person name="Yu S."/>
        </authorList>
    </citation>
    <scope>NUCLEOTIDE SEQUENCE</scope>
    <source>
        <strain evidence="18">LA-IB0</strain>
        <tissue evidence="18">Leaf</tissue>
    </source>
</reference>
<evidence type="ECO:0000256" key="7">
    <source>
        <dbReference type="ARBA" id="ARBA00022989"/>
    </source>
</evidence>
<dbReference type="SUPFAM" id="SSF53850">
    <property type="entry name" value="Periplasmic binding protein-like II"/>
    <property type="match status" value="1"/>
</dbReference>
<proteinExistence type="inferred from homology"/>
<comment type="subunit">
    <text evidence="3">May form heteromers.</text>
</comment>